<evidence type="ECO:0000256" key="9">
    <source>
        <dbReference type="SAM" id="Phobius"/>
    </source>
</evidence>
<dbReference type="PRINTS" id="PR00783">
    <property type="entry name" value="MINTRINSICP"/>
</dbReference>
<organism evidence="10 11">
    <name type="scientific">Aspergillus novoparasiticus</name>
    <dbReference type="NCBI Taxonomy" id="986946"/>
    <lineage>
        <taxon>Eukaryota</taxon>
        <taxon>Fungi</taxon>
        <taxon>Dikarya</taxon>
        <taxon>Ascomycota</taxon>
        <taxon>Pezizomycotina</taxon>
        <taxon>Eurotiomycetes</taxon>
        <taxon>Eurotiomycetidae</taxon>
        <taxon>Eurotiales</taxon>
        <taxon>Aspergillaceae</taxon>
        <taxon>Aspergillus</taxon>
        <taxon>Aspergillus subgen. Circumdati</taxon>
    </lineage>
</organism>
<dbReference type="PANTHER" id="PTHR43829">
    <property type="entry name" value="AQUAPORIN OR AQUAGLYCEROPORIN RELATED"/>
    <property type="match status" value="1"/>
</dbReference>
<proteinExistence type="inferred from homology"/>
<dbReference type="PANTHER" id="PTHR43829:SF24">
    <property type="entry name" value="MIP AQUAPORIN (EUROFUNG)"/>
    <property type="match status" value="1"/>
</dbReference>
<feature type="transmembrane region" description="Helical" evidence="9">
    <location>
        <begin position="280"/>
        <end position="301"/>
    </location>
</feature>
<keyword evidence="11" id="KW-1185">Reference proteome</keyword>
<feature type="compositionally biased region" description="Basic and acidic residues" evidence="8">
    <location>
        <begin position="96"/>
        <end position="110"/>
    </location>
</feature>
<keyword evidence="5 9" id="KW-1133">Transmembrane helix</keyword>
<dbReference type="AlphaFoldDB" id="A0A5N6EQ35"/>
<protein>
    <submittedName>
        <fullName evidence="10">Aquaporin-like protein</fullName>
    </submittedName>
</protein>
<evidence type="ECO:0000313" key="11">
    <source>
        <dbReference type="Proteomes" id="UP000326799"/>
    </source>
</evidence>
<evidence type="ECO:0000256" key="5">
    <source>
        <dbReference type="ARBA" id="ARBA00022989"/>
    </source>
</evidence>
<evidence type="ECO:0000256" key="4">
    <source>
        <dbReference type="ARBA" id="ARBA00022692"/>
    </source>
</evidence>
<feature type="transmembrane region" description="Helical" evidence="9">
    <location>
        <begin position="398"/>
        <end position="414"/>
    </location>
</feature>
<dbReference type="Gene3D" id="1.20.1080.10">
    <property type="entry name" value="Glycerol uptake facilitator protein"/>
    <property type="match status" value="1"/>
</dbReference>
<evidence type="ECO:0000313" key="10">
    <source>
        <dbReference type="EMBL" id="KAB8219427.1"/>
    </source>
</evidence>
<evidence type="ECO:0000256" key="6">
    <source>
        <dbReference type="ARBA" id="ARBA00023136"/>
    </source>
</evidence>
<dbReference type="GO" id="GO:0015254">
    <property type="term" value="F:glycerol channel activity"/>
    <property type="evidence" value="ECO:0007669"/>
    <property type="project" value="TreeGrafter"/>
</dbReference>
<keyword evidence="4 7" id="KW-0812">Transmembrane</keyword>
<feature type="transmembrane region" description="Helical" evidence="9">
    <location>
        <begin position="420"/>
        <end position="446"/>
    </location>
</feature>
<dbReference type="Pfam" id="PF00230">
    <property type="entry name" value="MIP"/>
    <property type="match status" value="1"/>
</dbReference>
<dbReference type="SUPFAM" id="SSF81338">
    <property type="entry name" value="Aquaporin-like"/>
    <property type="match status" value="1"/>
</dbReference>
<dbReference type="EMBL" id="ML733438">
    <property type="protein sequence ID" value="KAB8219427.1"/>
    <property type="molecule type" value="Genomic_DNA"/>
</dbReference>
<name>A0A5N6EQ35_9EURO</name>
<dbReference type="InterPro" id="IPR000425">
    <property type="entry name" value="MIP"/>
</dbReference>
<dbReference type="GO" id="GO:0005886">
    <property type="term" value="C:plasma membrane"/>
    <property type="evidence" value="ECO:0007669"/>
    <property type="project" value="TreeGrafter"/>
</dbReference>
<gene>
    <name evidence="10" type="ORF">BDV33DRAFT_191901</name>
</gene>
<feature type="region of interest" description="Disordered" evidence="8">
    <location>
        <begin position="1"/>
        <end position="203"/>
    </location>
</feature>
<dbReference type="InterPro" id="IPR023271">
    <property type="entry name" value="Aquaporin-like"/>
</dbReference>
<dbReference type="GO" id="GO:0015250">
    <property type="term" value="F:water channel activity"/>
    <property type="evidence" value="ECO:0007669"/>
    <property type="project" value="TreeGrafter"/>
</dbReference>
<dbReference type="Proteomes" id="UP000326799">
    <property type="component" value="Unassembled WGS sequence"/>
</dbReference>
<feature type="compositionally biased region" description="Basic and acidic residues" evidence="8">
    <location>
        <begin position="177"/>
        <end position="203"/>
    </location>
</feature>
<evidence type="ECO:0000256" key="7">
    <source>
        <dbReference type="RuleBase" id="RU000477"/>
    </source>
</evidence>
<dbReference type="InterPro" id="IPR050363">
    <property type="entry name" value="MIP/Aquaporin"/>
</dbReference>
<evidence type="ECO:0000256" key="8">
    <source>
        <dbReference type="SAM" id="MobiDB-lite"/>
    </source>
</evidence>
<comment type="subcellular location">
    <subcellularLocation>
        <location evidence="1">Membrane</location>
        <topology evidence="1">Multi-pass membrane protein</topology>
    </subcellularLocation>
</comment>
<accession>A0A5N6EQ35</accession>
<evidence type="ECO:0000256" key="3">
    <source>
        <dbReference type="ARBA" id="ARBA00022448"/>
    </source>
</evidence>
<keyword evidence="6 9" id="KW-0472">Membrane</keyword>
<feature type="compositionally biased region" description="Polar residues" evidence="8">
    <location>
        <begin position="18"/>
        <end position="38"/>
    </location>
</feature>
<sequence length="493" mass="53992">MPEEQDLADGRQDRNHDLNTIQENRNESSTTNEQQTNMRQDRQRPPLQYHSTGSQRPSRSSQLRRRQTNQTSHTNQTIPSLAGPREPDPNSTYVHPEYHDMNPDYGKSNEEPIWGLAKPLPRVVRPGQKGESEPVPELEATPDQGDEHGKDLQDVYSPGPGAHGDTMVHQEMLNADAPDRVSRPVEDEVTEDGSKPDGGEAEHFNKWSRTTVAMLIGLCATLAISTGGGDAGNKLALYWAWGLAITVGIYIAGGVSGGHLNPAISISLWIFRGFPGRRCIYYMIAQILGALTAGGLAYCIYRDSIFHSGSNSGTGITMGATGLGFYTEPLAYVRNVTAFFNEFVAAAILICTIFAMGDDSNAPPGAGMHSFIIGLLIFVLSIGFGYNTGGCFNPARDLGPRLVALMAGYGGSTFTERGGWWFWGAWLATISGALVGGAVYDIFIFIGGESPINYPRTRRQRSKLKKEAKWRRRLSLGRQRLPSIEEAIKELEE</sequence>
<keyword evidence="3 7" id="KW-0813">Transport</keyword>
<evidence type="ECO:0000256" key="2">
    <source>
        <dbReference type="ARBA" id="ARBA00006175"/>
    </source>
</evidence>
<feature type="transmembrane region" description="Helical" evidence="9">
    <location>
        <begin position="368"/>
        <end position="386"/>
    </location>
</feature>
<evidence type="ECO:0000256" key="1">
    <source>
        <dbReference type="ARBA" id="ARBA00004141"/>
    </source>
</evidence>
<feature type="compositionally biased region" description="Basic and acidic residues" evidence="8">
    <location>
        <begin position="8"/>
        <end position="17"/>
    </location>
</feature>
<dbReference type="CDD" id="cd00333">
    <property type="entry name" value="MIP"/>
    <property type="match status" value="1"/>
</dbReference>
<dbReference type="InterPro" id="IPR022357">
    <property type="entry name" value="MIP_CS"/>
</dbReference>
<dbReference type="PROSITE" id="PS00221">
    <property type="entry name" value="MIP"/>
    <property type="match status" value="1"/>
</dbReference>
<reference evidence="10 11" key="1">
    <citation type="submission" date="2019-04" db="EMBL/GenBank/DDBJ databases">
        <title>Fungal friends and foes A comparative genomics study of 23 Aspergillus species from section Flavi.</title>
        <authorList>
            <consortium name="DOE Joint Genome Institute"/>
            <person name="Kjaerbolling I."/>
            <person name="Vesth T.C."/>
            <person name="Frisvad J.C."/>
            <person name="Nybo J.L."/>
            <person name="Theobald S."/>
            <person name="Kildgaard S."/>
            <person name="Petersen T.I."/>
            <person name="Kuo A."/>
            <person name="Sato A."/>
            <person name="Lyhne E.K."/>
            <person name="Kogle M.E."/>
            <person name="Wiebenga A."/>
            <person name="Kun R.S."/>
            <person name="Lubbers R.J."/>
            <person name="Makela M.R."/>
            <person name="Barry K."/>
            <person name="Chovatia M."/>
            <person name="Clum A."/>
            <person name="Daum C."/>
            <person name="Haridas S."/>
            <person name="He G."/>
            <person name="LaButti K."/>
            <person name="Lipzen A."/>
            <person name="Mondo S."/>
            <person name="Pangilinan J."/>
            <person name="Riley R."/>
            <person name="Salamov A."/>
            <person name="Simmons B.A."/>
            <person name="Magnuson J.K."/>
            <person name="Henrissat B."/>
            <person name="Mortensen U.H."/>
            <person name="Larsen T.O."/>
            <person name="De vries R.P."/>
            <person name="Grigoriev I.V."/>
            <person name="Machida M."/>
            <person name="Baker S.E."/>
            <person name="Andersen M.R."/>
        </authorList>
    </citation>
    <scope>NUCLEOTIDE SEQUENCE [LARGE SCALE GENOMIC DNA]</scope>
    <source>
        <strain evidence="10 11">CBS 126849</strain>
    </source>
</reference>
<feature type="transmembrane region" description="Helical" evidence="9">
    <location>
        <begin position="236"/>
        <end position="260"/>
    </location>
</feature>
<feature type="transmembrane region" description="Helical" evidence="9">
    <location>
        <begin position="338"/>
        <end position="356"/>
    </location>
</feature>
<comment type="similarity">
    <text evidence="2 7">Belongs to the MIP/aquaporin (TC 1.A.8) family.</text>
</comment>